<keyword evidence="2" id="KW-1185">Reference proteome</keyword>
<evidence type="ECO:0000313" key="1">
    <source>
        <dbReference type="EMBL" id="MBB3194978.1"/>
    </source>
</evidence>
<proteinExistence type="predicted"/>
<dbReference type="RefSeq" id="WP_088452439.1">
    <property type="nucleotide sequence ID" value="NZ_JACHXO010000003.1"/>
</dbReference>
<protein>
    <submittedName>
        <fullName evidence="1">Uncharacterized protein</fullName>
    </submittedName>
</protein>
<organism evidence="1 2">
    <name type="scientific">Roseateles terrae</name>
    <dbReference type="NCBI Taxonomy" id="431060"/>
    <lineage>
        <taxon>Bacteria</taxon>
        <taxon>Pseudomonadati</taxon>
        <taxon>Pseudomonadota</taxon>
        <taxon>Betaproteobacteria</taxon>
        <taxon>Burkholderiales</taxon>
        <taxon>Sphaerotilaceae</taxon>
        <taxon>Roseateles</taxon>
    </lineage>
</organism>
<accession>A0ABR6GS79</accession>
<name>A0ABR6GS79_9BURK</name>
<comment type="caution">
    <text evidence="1">The sequence shown here is derived from an EMBL/GenBank/DDBJ whole genome shotgun (WGS) entry which is preliminary data.</text>
</comment>
<dbReference type="EMBL" id="JACHXO010000003">
    <property type="protein sequence ID" value="MBB3194978.1"/>
    <property type="molecule type" value="Genomic_DNA"/>
</dbReference>
<reference evidence="1 2" key="1">
    <citation type="submission" date="2020-08" db="EMBL/GenBank/DDBJ databases">
        <title>Genomic Encyclopedia of Type Strains, Phase III (KMG-III): the genomes of soil and plant-associated and newly described type strains.</title>
        <authorList>
            <person name="Whitman W."/>
        </authorList>
    </citation>
    <scope>NUCLEOTIDE SEQUENCE [LARGE SCALE GENOMIC DNA]</scope>
    <source>
        <strain evidence="1 2">CECT 7247</strain>
    </source>
</reference>
<sequence length="131" mass="14429">MDGVIAFFRGFSPERLESELQVLQQSSDPETFVFFMYGEEQWRQELTVAELDEVVRRLGAPPSAAACFCRCRGSAAGASLDVLQRLIDTFPACVVDDDFGSLWNPDDLRALGTTAPPNGPFGLKDWARPAV</sequence>
<evidence type="ECO:0000313" key="2">
    <source>
        <dbReference type="Proteomes" id="UP000574369"/>
    </source>
</evidence>
<dbReference type="Proteomes" id="UP000574369">
    <property type="component" value="Unassembled WGS sequence"/>
</dbReference>
<gene>
    <name evidence="1" type="ORF">FHS28_002374</name>
</gene>